<dbReference type="eggNOG" id="KOG1075">
    <property type="taxonomic scope" value="Eukaryota"/>
</dbReference>
<reference evidence="3" key="1">
    <citation type="journal article" date="2010" name="Nat. Biotechnol.">
        <title>Draft genome sequence of the oilseed species Ricinus communis.</title>
        <authorList>
            <person name="Chan A.P."/>
            <person name="Crabtree J."/>
            <person name="Zhao Q."/>
            <person name="Lorenzi H."/>
            <person name="Orvis J."/>
            <person name="Puiu D."/>
            <person name="Melake-Berhan A."/>
            <person name="Jones K.M."/>
            <person name="Redman J."/>
            <person name="Chen G."/>
            <person name="Cahoon E.B."/>
            <person name="Gedil M."/>
            <person name="Stanke M."/>
            <person name="Haas B.J."/>
            <person name="Wortman J.R."/>
            <person name="Fraser-Liggett C.M."/>
            <person name="Ravel J."/>
            <person name="Rabinowicz P.D."/>
        </authorList>
    </citation>
    <scope>NUCLEOTIDE SEQUENCE [LARGE SCALE GENOMIC DNA]</scope>
    <source>
        <strain evidence="3">cv. Hale</strain>
    </source>
</reference>
<organism evidence="2 3">
    <name type="scientific">Ricinus communis</name>
    <name type="common">Castor bean</name>
    <dbReference type="NCBI Taxonomy" id="3988"/>
    <lineage>
        <taxon>Eukaryota</taxon>
        <taxon>Viridiplantae</taxon>
        <taxon>Streptophyta</taxon>
        <taxon>Embryophyta</taxon>
        <taxon>Tracheophyta</taxon>
        <taxon>Spermatophyta</taxon>
        <taxon>Magnoliopsida</taxon>
        <taxon>eudicotyledons</taxon>
        <taxon>Gunneridae</taxon>
        <taxon>Pentapetalae</taxon>
        <taxon>rosids</taxon>
        <taxon>fabids</taxon>
        <taxon>Malpighiales</taxon>
        <taxon>Euphorbiaceae</taxon>
        <taxon>Acalyphoideae</taxon>
        <taxon>Acalypheae</taxon>
        <taxon>Ricinus</taxon>
    </lineage>
</organism>
<evidence type="ECO:0000313" key="2">
    <source>
        <dbReference type="EMBL" id="EEF37986.1"/>
    </source>
</evidence>
<keyword evidence="3" id="KW-1185">Reference proteome</keyword>
<dbReference type="GO" id="GO:0004523">
    <property type="term" value="F:RNA-DNA hybrid ribonuclease activity"/>
    <property type="evidence" value="ECO:0007669"/>
    <property type="project" value="InterPro"/>
</dbReference>
<evidence type="ECO:0000259" key="1">
    <source>
        <dbReference type="Pfam" id="PF13456"/>
    </source>
</evidence>
<dbReference type="InterPro" id="IPR044730">
    <property type="entry name" value="RNase_H-like_dom_plant"/>
</dbReference>
<dbReference type="Pfam" id="PF13456">
    <property type="entry name" value="RVT_3"/>
    <property type="match status" value="1"/>
</dbReference>
<dbReference type="InterPro" id="IPR002156">
    <property type="entry name" value="RNaseH_domain"/>
</dbReference>
<dbReference type="EMBL" id="EQ973936">
    <property type="protein sequence ID" value="EEF37986.1"/>
    <property type="molecule type" value="Genomic_DNA"/>
</dbReference>
<accession>B9SEF6</accession>
<dbReference type="PANTHER" id="PTHR47074">
    <property type="entry name" value="BNAC02G40300D PROTEIN"/>
    <property type="match status" value="1"/>
</dbReference>
<protein>
    <recommendedName>
        <fullName evidence="1">RNase H type-1 domain-containing protein</fullName>
    </recommendedName>
</protein>
<dbReference type="GO" id="GO:0003676">
    <property type="term" value="F:nucleic acid binding"/>
    <property type="evidence" value="ECO:0007669"/>
    <property type="project" value="InterPro"/>
</dbReference>
<dbReference type="Proteomes" id="UP000008311">
    <property type="component" value="Unassembled WGS sequence"/>
</dbReference>
<name>B9SEF6_RICCO</name>
<dbReference type="AlphaFoldDB" id="B9SEF6"/>
<dbReference type="CDD" id="cd06222">
    <property type="entry name" value="RNase_H_like"/>
    <property type="match status" value="1"/>
</dbReference>
<evidence type="ECO:0000313" key="3">
    <source>
        <dbReference type="Proteomes" id="UP000008311"/>
    </source>
</evidence>
<feature type="domain" description="RNase H type-1" evidence="1">
    <location>
        <begin position="165"/>
        <end position="275"/>
    </location>
</feature>
<dbReference type="InterPro" id="IPR052929">
    <property type="entry name" value="RNase_H-like_EbsB-rel"/>
</dbReference>
<gene>
    <name evidence="2" type="ORF">RCOM_0703970</name>
</gene>
<sequence>MLGKQGWKLITNPNALVSQILKARYFPRWEFLTSQLGFNPSYTWRSIQSSRSLLEKSYRIAMEQNNLEAAYSCPGISYGECVKMSYLLENSCIIEVFLFNLPVFFAGKVGYHDAAGIGIIALTMWSIWNQRNAKLWSGSCETAWNPSLQLRLYYMTGWLPETWAISGIDMVIRDSASRFIKGSTRWFSGIWEVKEVECIVLREPLNWDVLLELQNVIFDVDAEAVVDVIQSRSSDVSEFGVFIKDCLSFLADNLSFQVWFVKQQANVVAHKLARASHLFGSGVDWEEPPSFVSELLSFDVFVSH</sequence>
<dbReference type="PANTHER" id="PTHR47074:SF48">
    <property type="entry name" value="POLYNUCLEOTIDYL TRANSFERASE, RIBONUCLEASE H-LIKE SUPERFAMILY PROTEIN"/>
    <property type="match status" value="1"/>
</dbReference>
<dbReference type="InParanoid" id="B9SEF6"/>
<proteinExistence type="predicted"/>